<dbReference type="AlphaFoldDB" id="A0A6G6Y526"/>
<evidence type="ECO:0000313" key="8">
    <source>
        <dbReference type="EMBL" id="QIG80054.1"/>
    </source>
</evidence>
<keyword evidence="9" id="KW-1185">Reference proteome</keyword>
<proteinExistence type="predicted"/>
<dbReference type="GO" id="GO:0009927">
    <property type="term" value="F:histidine phosphotransfer kinase activity"/>
    <property type="evidence" value="ECO:0007669"/>
    <property type="project" value="TreeGrafter"/>
</dbReference>
<dbReference type="InterPro" id="IPR035965">
    <property type="entry name" value="PAS-like_dom_sf"/>
</dbReference>
<dbReference type="Pfam" id="PF00512">
    <property type="entry name" value="HisKA"/>
    <property type="match status" value="1"/>
</dbReference>
<dbReference type="GO" id="GO:0000155">
    <property type="term" value="F:phosphorelay sensor kinase activity"/>
    <property type="evidence" value="ECO:0007669"/>
    <property type="project" value="InterPro"/>
</dbReference>
<dbReference type="Pfam" id="PF12860">
    <property type="entry name" value="PAS_7"/>
    <property type="match status" value="2"/>
</dbReference>
<dbReference type="InterPro" id="IPR005467">
    <property type="entry name" value="His_kinase_dom"/>
</dbReference>
<dbReference type="InterPro" id="IPR003594">
    <property type="entry name" value="HATPase_dom"/>
</dbReference>
<keyword evidence="6" id="KW-0175">Coiled coil</keyword>
<dbReference type="Gene3D" id="3.30.450.20">
    <property type="entry name" value="PAS domain"/>
    <property type="match status" value="2"/>
</dbReference>
<dbReference type="PANTHER" id="PTHR43047:SF72">
    <property type="entry name" value="OSMOSENSING HISTIDINE PROTEIN KINASE SLN1"/>
    <property type="match status" value="1"/>
</dbReference>
<evidence type="ECO:0000256" key="6">
    <source>
        <dbReference type="SAM" id="Coils"/>
    </source>
</evidence>
<dbReference type="Gene3D" id="3.30.565.10">
    <property type="entry name" value="Histidine kinase-like ATPase, C-terminal domain"/>
    <property type="match status" value="1"/>
</dbReference>
<dbReference type="PRINTS" id="PR00344">
    <property type="entry name" value="BCTRLSENSOR"/>
</dbReference>
<dbReference type="SMART" id="SM00388">
    <property type="entry name" value="HisKA"/>
    <property type="match status" value="1"/>
</dbReference>
<gene>
    <name evidence="8" type="ORF">G5C33_09865</name>
</gene>
<dbReference type="KEGG" id="spzr:G5C33_09865"/>
<dbReference type="SUPFAM" id="SSF55874">
    <property type="entry name" value="ATPase domain of HSP90 chaperone/DNA topoisomerase II/histidine kinase"/>
    <property type="match status" value="1"/>
</dbReference>
<evidence type="ECO:0000256" key="3">
    <source>
        <dbReference type="ARBA" id="ARBA00022553"/>
    </source>
</evidence>
<evidence type="ECO:0000256" key="4">
    <source>
        <dbReference type="ARBA" id="ARBA00022679"/>
    </source>
</evidence>
<dbReference type="RefSeq" id="WP_228275021.1">
    <property type="nucleotide sequence ID" value="NZ_CP049109.1"/>
</dbReference>
<dbReference type="InterPro" id="IPR003661">
    <property type="entry name" value="HisK_dim/P_dom"/>
</dbReference>
<dbReference type="EC" id="2.7.13.3" evidence="2"/>
<dbReference type="EMBL" id="CP049109">
    <property type="protein sequence ID" value="QIG80054.1"/>
    <property type="molecule type" value="Genomic_DNA"/>
</dbReference>
<dbReference type="CDD" id="cd00082">
    <property type="entry name" value="HisKA"/>
    <property type="match status" value="1"/>
</dbReference>
<dbReference type="Proteomes" id="UP000501568">
    <property type="component" value="Chromosome"/>
</dbReference>
<keyword evidence="3" id="KW-0597">Phosphoprotein</keyword>
<dbReference type="InterPro" id="IPR004358">
    <property type="entry name" value="Sig_transdc_His_kin-like_C"/>
</dbReference>
<dbReference type="Pfam" id="PF02518">
    <property type="entry name" value="HATPase_c"/>
    <property type="match status" value="1"/>
</dbReference>
<dbReference type="SUPFAM" id="SSF47384">
    <property type="entry name" value="Homodimeric domain of signal transducing histidine kinase"/>
    <property type="match status" value="1"/>
</dbReference>
<dbReference type="CDD" id="cd00075">
    <property type="entry name" value="HATPase"/>
    <property type="match status" value="1"/>
</dbReference>
<keyword evidence="4" id="KW-0808">Transferase</keyword>
<evidence type="ECO:0000256" key="1">
    <source>
        <dbReference type="ARBA" id="ARBA00000085"/>
    </source>
</evidence>
<evidence type="ECO:0000256" key="2">
    <source>
        <dbReference type="ARBA" id="ARBA00012438"/>
    </source>
</evidence>
<keyword evidence="5 8" id="KW-0418">Kinase</keyword>
<accession>A0A6G6Y526</accession>
<evidence type="ECO:0000259" key="7">
    <source>
        <dbReference type="PROSITE" id="PS50109"/>
    </source>
</evidence>
<dbReference type="Gene3D" id="1.10.287.130">
    <property type="match status" value="1"/>
</dbReference>
<evidence type="ECO:0000256" key="5">
    <source>
        <dbReference type="ARBA" id="ARBA00022777"/>
    </source>
</evidence>
<dbReference type="GO" id="GO:0005886">
    <property type="term" value="C:plasma membrane"/>
    <property type="evidence" value="ECO:0007669"/>
    <property type="project" value="TreeGrafter"/>
</dbReference>
<protein>
    <recommendedName>
        <fullName evidence="2">histidine kinase</fullName>
        <ecNumber evidence="2">2.7.13.3</ecNumber>
    </recommendedName>
</protein>
<feature type="domain" description="Histidine kinase" evidence="7">
    <location>
        <begin position="565"/>
        <end position="780"/>
    </location>
</feature>
<dbReference type="SUPFAM" id="SSF55785">
    <property type="entry name" value="PYP-like sensor domain (PAS domain)"/>
    <property type="match status" value="1"/>
</dbReference>
<dbReference type="PANTHER" id="PTHR43047">
    <property type="entry name" value="TWO-COMPONENT HISTIDINE PROTEIN KINASE"/>
    <property type="match status" value="1"/>
</dbReference>
<feature type="coiled-coil region" evidence="6">
    <location>
        <begin position="155"/>
        <end position="182"/>
    </location>
</feature>
<dbReference type="PROSITE" id="PS50109">
    <property type="entry name" value="HIS_KIN"/>
    <property type="match status" value="1"/>
</dbReference>
<dbReference type="InterPro" id="IPR036097">
    <property type="entry name" value="HisK_dim/P_sf"/>
</dbReference>
<dbReference type="SMART" id="SM00387">
    <property type="entry name" value="HATPase_c"/>
    <property type="match status" value="1"/>
</dbReference>
<sequence length="780" mass="85097">MIEVSQTAMAVAGAVIALLVVVSTGTLFAGLRARAQAQAAVDASHRLQALVAGSPAQAMVVRADGRIETSRRLADWLGLDNLPRDMSELMADEGGLPEDQAKQLSAEVTAAQKAAKPFHMSVRAKDSERALIVVGVRAPEAVRAPGGVVLWFLDATESQNEISRLQRETNRLRSAFDALQALIEAAPIPMWYRGGDLRLLMVNTAYVRAVEGKDAEDVVSRGLELVEGAGLGGPLANAAIARDTQEPQAAAMPATIGGARRMLRLHDIPLPTGGVAGFAIDIEDLEQAKGGIKRANEAQRAMLDRLSAGVAQFAPDRGLVFTNQPFRRMFAMKNEWLADRPEFDRVIERMRETNRLPDVRDFPAWKAERREWFTSPEAVEETWAMIGGTHLRVVAQPLPEGGLLLIFEDQTQQFELQREHGEMQQVRTATLDSLAEAVAVFAKGRLQLWNRKFRTVWDFEEEFLDGHPQIPTLTRDIAPRLARPDSAKLIGDLVRFAASDRQQRGGSIVMKDGRHFEIAAVPLPDGNALFTMLDTSDRHRIETALRDRNEALEAADRVKTAFVANMSYELRTPLTSIKGFAEMLHGGYTGKLSESGTEYVESILMSVERLGALVDDVLDLTQNEDAPMERASVDLELVANAGAEAIVPLARAKQIDLAVEVQGSAGLVTGDMRRLRQVVEHLLRHAIGGTPEKGRVLLHVDGSEKRARIVVSDDGPGMSAQAQARAFDRFAHSTTSRSGERALGLGLPLAKQFVEAHGGTIGLISEEGEGTMVIVELPRK</sequence>
<reference evidence="8 9" key="1">
    <citation type="submission" date="2020-02" db="EMBL/GenBank/DDBJ databases">
        <authorList>
            <person name="Zheng R.K."/>
            <person name="Sun C.M."/>
        </authorList>
    </citation>
    <scope>NUCLEOTIDE SEQUENCE [LARGE SCALE GENOMIC DNA]</scope>
    <source>
        <strain evidence="9">zrk23</strain>
    </source>
</reference>
<organism evidence="8 9">
    <name type="scientific">Stakelama tenebrarum</name>
    <dbReference type="NCBI Taxonomy" id="2711215"/>
    <lineage>
        <taxon>Bacteria</taxon>
        <taxon>Pseudomonadati</taxon>
        <taxon>Pseudomonadota</taxon>
        <taxon>Alphaproteobacteria</taxon>
        <taxon>Sphingomonadales</taxon>
        <taxon>Sphingomonadaceae</taxon>
        <taxon>Stakelama</taxon>
    </lineage>
</organism>
<comment type="catalytic activity">
    <reaction evidence="1">
        <text>ATP + protein L-histidine = ADP + protein N-phospho-L-histidine.</text>
        <dbReference type="EC" id="2.7.13.3"/>
    </reaction>
</comment>
<dbReference type="InterPro" id="IPR036890">
    <property type="entry name" value="HATPase_C_sf"/>
</dbReference>
<name>A0A6G6Y526_9SPHN</name>
<evidence type="ECO:0000313" key="9">
    <source>
        <dbReference type="Proteomes" id="UP000501568"/>
    </source>
</evidence>